<comment type="similarity">
    <text evidence="7">Belongs to the class I-like SAM-binding methyltransferase superfamily. TrmB family.</text>
</comment>
<evidence type="ECO:0000256" key="6">
    <source>
        <dbReference type="ARBA" id="ARBA00022694"/>
    </source>
</evidence>
<dbReference type="PANTHER" id="PTHR23417:SF14">
    <property type="entry name" value="PENTACOTRIPEPTIDE-REPEAT REGION OF PRORP DOMAIN-CONTAINING PROTEIN"/>
    <property type="match status" value="1"/>
</dbReference>
<comment type="pathway">
    <text evidence="7">tRNA modification; N(7)-methylguanine-tRNA biosynthesis.</text>
</comment>
<dbReference type="OrthoDB" id="9802090at2"/>
<keyword evidence="6 7" id="KW-0819">tRNA processing</keyword>
<sequence length="217" mass="25463">MGRGKLEKFAVNATRRNVVEPGKELYEQLKGRWNSDFFQNSHPIILEVGCGKGEYTIGMAERYPEKNFVGIDIKGNRIWKGSTMAEEAGLQNVGFLRIFIENLDQHFGEQEVDEIWITFPDPRPRKRDIKRRLTSPRFLEMYERILKPGGKLHLKTDSASLFEYSVEVLTERNVNNFLHTWDLYSSDLQEHTMGIYTTFEKTYLEQEVPIKYLQYTL</sequence>
<evidence type="ECO:0000256" key="4">
    <source>
        <dbReference type="ARBA" id="ARBA00022679"/>
    </source>
</evidence>
<reference evidence="9 11" key="3">
    <citation type="submission" date="2024-08" db="EMBL/GenBank/DDBJ databases">
        <authorList>
            <person name="Wei W."/>
        </authorList>
    </citation>
    <scope>NUCLEOTIDE SEQUENCE [LARGE SCALE GENOMIC DNA]</scope>
    <source>
        <strain evidence="9 11">XU2</strain>
    </source>
</reference>
<keyword evidence="4 7" id="KW-0808">Transferase</keyword>
<dbReference type="InterPro" id="IPR029063">
    <property type="entry name" value="SAM-dependent_MTases_sf"/>
</dbReference>
<evidence type="ECO:0000256" key="5">
    <source>
        <dbReference type="ARBA" id="ARBA00022691"/>
    </source>
</evidence>
<dbReference type="EMBL" id="JBGOGF010000016">
    <property type="protein sequence ID" value="MFA1773751.1"/>
    <property type="molecule type" value="Genomic_DNA"/>
</dbReference>
<name>A0A5M8QH02_9BACT</name>
<evidence type="ECO:0000256" key="7">
    <source>
        <dbReference type="HAMAP-Rule" id="MF_01057"/>
    </source>
</evidence>
<feature type="binding site" evidence="7">
    <location>
        <position position="157"/>
    </location>
    <ligand>
        <name>substrate</name>
    </ligand>
</feature>
<evidence type="ECO:0000313" key="9">
    <source>
        <dbReference type="EMBL" id="MFA1773751.1"/>
    </source>
</evidence>
<organism evidence="8 10">
    <name type="scientific">Rufibacter glacialis</name>
    <dbReference type="NCBI Taxonomy" id="1259555"/>
    <lineage>
        <taxon>Bacteria</taxon>
        <taxon>Pseudomonadati</taxon>
        <taxon>Bacteroidota</taxon>
        <taxon>Cytophagia</taxon>
        <taxon>Cytophagales</taxon>
        <taxon>Hymenobacteraceae</taxon>
        <taxon>Rufibacter</taxon>
    </lineage>
</organism>
<evidence type="ECO:0000256" key="3">
    <source>
        <dbReference type="ARBA" id="ARBA00022603"/>
    </source>
</evidence>
<dbReference type="InterPro" id="IPR003358">
    <property type="entry name" value="tRNA_(Gua-N-7)_MeTrfase_Trmb"/>
</dbReference>
<proteinExistence type="inferred from homology"/>
<dbReference type="SUPFAM" id="SSF53335">
    <property type="entry name" value="S-adenosyl-L-methionine-dependent methyltransferases"/>
    <property type="match status" value="1"/>
</dbReference>
<dbReference type="NCBIfam" id="TIGR00091">
    <property type="entry name" value="tRNA (guanosine(46)-N7)-methyltransferase TrmB"/>
    <property type="match status" value="1"/>
</dbReference>
<accession>A0A5M8QH02</accession>
<dbReference type="Proteomes" id="UP001570846">
    <property type="component" value="Unassembled WGS sequence"/>
</dbReference>
<dbReference type="AlphaFoldDB" id="A0A5M8QH02"/>
<feature type="binding site" evidence="7">
    <location>
        <begin position="197"/>
        <end position="200"/>
    </location>
    <ligand>
        <name>substrate</name>
    </ligand>
</feature>
<dbReference type="EMBL" id="VKKZ01000020">
    <property type="protein sequence ID" value="KAA6434210.1"/>
    <property type="molecule type" value="Genomic_DNA"/>
</dbReference>
<feature type="binding site" evidence="7">
    <location>
        <position position="47"/>
    </location>
    <ligand>
        <name>S-adenosyl-L-methionine</name>
        <dbReference type="ChEBI" id="CHEBI:59789"/>
    </ligand>
</feature>
<evidence type="ECO:0000313" key="8">
    <source>
        <dbReference type="EMBL" id="KAA6434210.1"/>
    </source>
</evidence>
<dbReference type="EC" id="2.1.1.33" evidence="7"/>
<dbReference type="UniPathway" id="UPA00989"/>
<evidence type="ECO:0000313" key="10">
    <source>
        <dbReference type="Proteomes" id="UP000323866"/>
    </source>
</evidence>
<gene>
    <name evidence="7 8" type="primary">trmB</name>
    <name evidence="9" type="ORF">ACD591_20795</name>
    <name evidence="8" type="ORF">FOE74_08355</name>
</gene>
<keyword evidence="3 7" id="KW-0489">Methyltransferase</keyword>
<keyword evidence="5 7" id="KW-0949">S-adenosyl-L-methionine</keyword>
<dbReference type="InterPro" id="IPR055361">
    <property type="entry name" value="tRNA_methyltr_TrmB_bact"/>
</dbReference>
<feature type="binding site" evidence="7">
    <location>
        <position position="72"/>
    </location>
    <ligand>
        <name>S-adenosyl-L-methionine</name>
        <dbReference type="ChEBI" id="CHEBI:59789"/>
    </ligand>
</feature>
<dbReference type="Gene3D" id="3.40.50.150">
    <property type="entry name" value="Vaccinia Virus protein VP39"/>
    <property type="match status" value="1"/>
</dbReference>
<comment type="function">
    <text evidence="2 7">Catalyzes the formation of N(7)-methylguanine at position 46 (m7G46) in tRNA.</text>
</comment>
<evidence type="ECO:0000313" key="11">
    <source>
        <dbReference type="Proteomes" id="UP001570846"/>
    </source>
</evidence>
<evidence type="ECO:0000256" key="2">
    <source>
        <dbReference type="ARBA" id="ARBA00003015"/>
    </source>
</evidence>
<reference evidence="8 10" key="2">
    <citation type="submission" date="2019-09" db="EMBL/GenBank/DDBJ databases">
        <title>A bacterium isolated from glacier soil.</title>
        <authorList>
            <person name="Liu Q."/>
        </authorList>
    </citation>
    <scope>NUCLEOTIDE SEQUENCE [LARGE SCALE GENOMIC DNA]</scope>
    <source>
        <strain evidence="8 10">MDT1-10-3</strain>
    </source>
</reference>
<dbReference type="Pfam" id="PF02390">
    <property type="entry name" value="Methyltransf_4"/>
    <property type="match status" value="1"/>
</dbReference>
<dbReference type="RefSeq" id="WP_149098154.1">
    <property type="nucleotide sequence ID" value="NZ_BMMG01000003.1"/>
</dbReference>
<protein>
    <recommendedName>
        <fullName evidence="7">tRNA (guanine-N(7)-)-methyltransferase</fullName>
        <ecNumber evidence="7">2.1.1.33</ecNumber>
    </recommendedName>
    <alternativeName>
        <fullName evidence="7">tRNA (guanine(46)-N(7))-methyltransferase</fullName>
    </alternativeName>
    <alternativeName>
        <fullName evidence="7">tRNA(m7G46)-methyltransferase</fullName>
    </alternativeName>
</protein>
<comment type="caution">
    <text evidence="7">Lacks conserved residue(s) required for the propagation of feature annotation.</text>
</comment>
<comment type="caution">
    <text evidence="8">The sequence shown here is derived from an EMBL/GenBank/DDBJ whole genome shotgun (WGS) entry which is preliminary data.</text>
</comment>
<keyword evidence="11" id="KW-1185">Reference proteome</keyword>
<dbReference type="CDD" id="cd02440">
    <property type="entry name" value="AdoMet_MTases"/>
    <property type="match status" value="1"/>
</dbReference>
<dbReference type="HAMAP" id="MF_01057">
    <property type="entry name" value="tRNA_methyltr_TrmB"/>
    <property type="match status" value="1"/>
</dbReference>
<dbReference type="GO" id="GO:0008176">
    <property type="term" value="F:tRNA (guanine(46)-N7)-methyltransferase activity"/>
    <property type="evidence" value="ECO:0007669"/>
    <property type="project" value="UniProtKB-UniRule"/>
</dbReference>
<evidence type="ECO:0000256" key="1">
    <source>
        <dbReference type="ARBA" id="ARBA00000142"/>
    </source>
</evidence>
<dbReference type="NCBIfam" id="NF001080">
    <property type="entry name" value="PRK00121.2-2"/>
    <property type="match status" value="1"/>
</dbReference>
<feature type="binding site" evidence="7">
    <location>
        <position position="121"/>
    </location>
    <ligand>
        <name>S-adenosyl-L-methionine</name>
        <dbReference type="ChEBI" id="CHEBI:59789"/>
    </ligand>
</feature>
<dbReference type="GO" id="GO:0043527">
    <property type="term" value="C:tRNA methyltransferase complex"/>
    <property type="evidence" value="ECO:0007669"/>
    <property type="project" value="TreeGrafter"/>
</dbReference>
<dbReference type="Proteomes" id="UP000323866">
    <property type="component" value="Unassembled WGS sequence"/>
</dbReference>
<comment type="catalytic activity">
    <reaction evidence="1 7">
        <text>guanosine(46) in tRNA + S-adenosyl-L-methionine = N(7)-methylguanosine(46) in tRNA + S-adenosyl-L-homocysteine</text>
        <dbReference type="Rhea" id="RHEA:42708"/>
        <dbReference type="Rhea" id="RHEA-COMP:10188"/>
        <dbReference type="Rhea" id="RHEA-COMP:10189"/>
        <dbReference type="ChEBI" id="CHEBI:57856"/>
        <dbReference type="ChEBI" id="CHEBI:59789"/>
        <dbReference type="ChEBI" id="CHEBI:74269"/>
        <dbReference type="ChEBI" id="CHEBI:74480"/>
        <dbReference type="EC" id="2.1.1.33"/>
    </reaction>
</comment>
<reference evidence="8 10" key="1">
    <citation type="submission" date="2019-07" db="EMBL/GenBank/DDBJ databases">
        <authorList>
            <person name="Qu J.-H."/>
        </authorList>
    </citation>
    <scope>NUCLEOTIDE SEQUENCE [LARGE SCALE GENOMIC DNA]</scope>
    <source>
        <strain evidence="8 10">MDT1-10-3</strain>
    </source>
</reference>
<dbReference type="PANTHER" id="PTHR23417">
    <property type="entry name" value="3-DEOXY-D-MANNO-OCTULOSONIC-ACID TRANSFERASE/TRNA GUANINE-N 7 - -METHYLTRANSFERASE"/>
    <property type="match status" value="1"/>
</dbReference>
<dbReference type="PROSITE" id="PS51625">
    <property type="entry name" value="SAM_MT_TRMB"/>
    <property type="match status" value="1"/>
</dbReference>